<evidence type="ECO:0000313" key="1">
    <source>
        <dbReference type="EMBL" id="GAH89196.1"/>
    </source>
</evidence>
<sequence>DTLVPSPRWRYKGPACTITLTYQVGRWDWAGFAGDSPIVTETLNQPASDYWQEFSPTKVLRGVVLTGLKESPDNRYDMEMWFKSPGFADQAAIFTDCCEVPAVVGELEIVSCSFS</sequence>
<organism evidence="1">
    <name type="scientific">marine sediment metagenome</name>
    <dbReference type="NCBI Taxonomy" id="412755"/>
    <lineage>
        <taxon>unclassified sequences</taxon>
        <taxon>metagenomes</taxon>
        <taxon>ecological metagenomes</taxon>
    </lineage>
</organism>
<name>X1J3B5_9ZZZZ</name>
<gene>
    <name evidence="1" type="ORF">S03H2_56730</name>
</gene>
<protein>
    <submittedName>
        <fullName evidence="1">Uncharacterized protein</fullName>
    </submittedName>
</protein>
<feature type="non-terminal residue" evidence="1">
    <location>
        <position position="1"/>
    </location>
</feature>
<dbReference type="EMBL" id="BARU01036318">
    <property type="protein sequence ID" value="GAH89196.1"/>
    <property type="molecule type" value="Genomic_DNA"/>
</dbReference>
<accession>X1J3B5</accession>
<reference evidence="1" key="1">
    <citation type="journal article" date="2014" name="Front. Microbiol.">
        <title>High frequency of phylogenetically diverse reductive dehalogenase-homologous genes in deep subseafloor sedimentary metagenomes.</title>
        <authorList>
            <person name="Kawai M."/>
            <person name="Futagami T."/>
            <person name="Toyoda A."/>
            <person name="Takaki Y."/>
            <person name="Nishi S."/>
            <person name="Hori S."/>
            <person name="Arai W."/>
            <person name="Tsubouchi T."/>
            <person name="Morono Y."/>
            <person name="Uchiyama I."/>
            <person name="Ito T."/>
            <person name="Fujiyama A."/>
            <person name="Inagaki F."/>
            <person name="Takami H."/>
        </authorList>
    </citation>
    <scope>NUCLEOTIDE SEQUENCE</scope>
    <source>
        <strain evidence="1">Expedition CK06-06</strain>
    </source>
</reference>
<comment type="caution">
    <text evidence="1">The sequence shown here is derived from an EMBL/GenBank/DDBJ whole genome shotgun (WGS) entry which is preliminary data.</text>
</comment>
<dbReference type="AlphaFoldDB" id="X1J3B5"/>
<proteinExistence type="predicted"/>